<name>A7SMQ3_NEMVE</name>
<evidence type="ECO:0000256" key="6">
    <source>
        <dbReference type="PROSITE-ProRule" id="PRU00703"/>
    </source>
</evidence>
<evidence type="ECO:0000259" key="7">
    <source>
        <dbReference type="PROSITE" id="PS51371"/>
    </source>
</evidence>
<dbReference type="SUPFAM" id="SSF54631">
    <property type="entry name" value="CBS-domain pair"/>
    <property type="match status" value="1"/>
</dbReference>
<evidence type="ECO:0000256" key="2">
    <source>
        <dbReference type="ARBA" id="ARBA00022737"/>
    </source>
</evidence>
<dbReference type="FunFam" id="3.10.580.10:FF:000148">
    <property type="entry name" value="Os04g0644800 protein"/>
    <property type="match status" value="1"/>
</dbReference>
<keyword evidence="9" id="KW-1185">Reference proteome</keyword>
<organism evidence="8 9">
    <name type="scientific">Nematostella vectensis</name>
    <name type="common">Starlet sea anemone</name>
    <dbReference type="NCBI Taxonomy" id="45351"/>
    <lineage>
        <taxon>Eukaryota</taxon>
        <taxon>Metazoa</taxon>
        <taxon>Cnidaria</taxon>
        <taxon>Anthozoa</taxon>
        <taxon>Hexacorallia</taxon>
        <taxon>Actiniaria</taxon>
        <taxon>Edwardsiidae</taxon>
        <taxon>Nematostella</taxon>
    </lineage>
</organism>
<gene>
    <name evidence="8" type="ORF">NEMVEDRAFT_v1g246225</name>
</gene>
<dbReference type="SMART" id="SM00116">
    <property type="entry name" value="CBS"/>
    <property type="match status" value="1"/>
</dbReference>
<dbReference type="HOGENOM" id="CLU_2200042_0_0_1"/>
<dbReference type="EMBL" id="DS469711">
    <property type="protein sequence ID" value="EDO35010.1"/>
    <property type="molecule type" value="Genomic_DNA"/>
</dbReference>
<dbReference type="OMA" id="RERECYI"/>
<dbReference type="InParanoid" id="A7SMQ3"/>
<dbReference type="PANTHER" id="PTHR11689">
    <property type="entry name" value="CHLORIDE CHANNEL PROTEIN CLC FAMILY MEMBER"/>
    <property type="match status" value="1"/>
</dbReference>
<keyword evidence="5" id="KW-0868">Chloride</keyword>
<dbReference type="PROSITE" id="PS51371">
    <property type="entry name" value="CBS"/>
    <property type="match status" value="1"/>
</dbReference>
<dbReference type="AlphaFoldDB" id="A7SMQ3"/>
<evidence type="ECO:0000313" key="8">
    <source>
        <dbReference type="EMBL" id="EDO35010.1"/>
    </source>
</evidence>
<sequence length="108" mass="12669">MYIFSLFKPSTVPTHKINITQRERECYIDLRPFMNPAPYTVHEGASLSRVFRLFRALGLRHIVVVEDHNEVTGIVTRKDLARYRMWSHRGRTGLEEVHILHLSDTHDA</sequence>
<dbReference type="Proteomes" id="UP000001593">
    <property type="component" value="Unassembled WGS sequence"/>
</dbReference>
<protein>
    <recommendedName>
        <fullName evidence="7">CBS domain-containing protein</fullName>
    </recommendedName>
</protein>
<keyword evidence="3" id="KW-0406">Ion transport</keyword>
<dbReference type="eggNOG" id="KOG0474">
    <property type="taxonomic scope" value="Eukaryota"/>
</dbReference>
<reference evidence="8 9" key="1">
    <citation type="journal article" date="2007" name="Science">
        <title>Sea anemone genome reveals ancestral eumetazoan gene repertoire and genomic organization.</title>
        <authorList>
            <person name="Putnam N.H."/>
            <person name="Srivastava M."/>
            <person name="Hellsten U."/>
            <person name="Dirks B."/>
            <person name="Chapman J."/>
            <person name="Salamov A."/>
            <person name="Terry A."/>
            <person name="Shapiro H."/>
            <person name="Lindquist E."/>
            <person name="Kapitonov V.V."/>
            <person name="Jurka J."/>
            <person name="Genikhovich G."/>
            <person name="Grigoriev I.V."/>
            <person name="Lucas S.M."/>
            <person name="Steele R.E."/>
            <person name="Finnerty J.R."/>
            <person name="Technau U."/>
            <person name="Martindale M.Q."/>
            <person name="Rokhsar D.S."/>
        </authorList>
    </citation>
    <scope>NUCLEOTIDE SEQUENCE [LARGE SCALE GENOMIC DNA]</scope>
    <source>
        <strain evidence="9">CH2 X CH6</strain>
    </source>
</reference>
<dbReference type="GO" id="GO:0006811">
    <property type="term" value="P:monoatomic ion transport"/>
    <property type="evidence" value="ECO:0007669"/>
    <property type="project" value="UniProtKB-KW"/>
</dbReference>
<evidence type="ECO:0000256" key="3">
    <source>
        <dbReference type="ARBA" id="ARBA00023065"/>
    </source>
</evidence>
<evidence type="ECO:0000313" key="9">
    <source>
        <dbReference type="Proteomes" id="UP000001593"/>
    </source>
</evidence>
<dbReference type="PhylomeDB" id="A7SMQ3"/>
<evidence type="ECO:0000256" key="5">
    <source>
        <dbReference type="ARBA" id="ARBA00023214"/>
    </source>
</evidence>
<evidence type="ECO:0000256" key="4">
    <source>
        <dbReference type="ARBA" id="ARBA00023122"/>
    </source>
</evidence>
<dbReference type="InterPro" id="IPR000644">
    <property type="entry name" value="CBS_dom"/>
</dbReference>
<keyword evidence="1" id="KW-0813">Transport</keyword>
<accession>A7SMQ3</accession>
<keyword evidence="4 6" id="KW-0129">CBS domain</keyword>
<dbReference type="InterPro" id="IPR051280">
    <property type="entry name" value="Cl-channel/antiporter"/>
</dbReference>
<dbReference type="Pfam" id="PF00571">
    <property type="entry name" value="CBS"/>
    <property type="match status" value="1"/>
</dbReference>
<dbReference type="PANTHER" id="PTHR11689:SF136">
    <property type="entry name" value="H(+)_CL(-) EXCHANGE TRANSPORTER 7"/>
    <property type="match status" value="1"/>
</dbReference>
<proteinExistence type="predicted"/>
<feature type="domain" description="CBS" evidence="7">
    <location>
        <begin position="34"/>
        <end position="96"/>
    </location>
</feature>
<dbReference type="InterPro" id="IPR046342">
    <property type="entry name" value="CBS_dom_sf"/>
</dbReference>
<dbReference type="Gene3D" id="3.10.580.10">
    <property type="entry name" value="CBS-domain"/>
    <property type="match status" value="1"/>
</dbReference>
<keyword evidence="2" id="KW-0677">Repeat</keyword>
<evidence type="ECO:0000256" key="1">
    <source>
        <dbReference type="ARBA" id="ARBA00022448"/>
    </source>
</evidence>